<dbReference type="PROSITE" id="PS51257">
    <property type="entry name" value="PROKAR_LIPOPROTEIN"/>
    <property type="match status" value="1"/>
</dbReference>
<evidence type="ECO:0000313" key="3">
    <source>
        <dbReference type="Proteomes" id="UP000018291"/>
    </source>
</evidence>
<dbReference type="EMBL" id="CANL01000005">
    <property type="protein sequence ID" value="CCM62807.1"/>
    <property type="molecule type" value="Genomic_DNA"/>
</dbReference>
<dbReference type="OrthoDB" id="5197143at2"/>
<dbReference type="HOGENOM" id="CLU_1324431_0_0_11"/>
<protein>
    <submittedName>
        <fullName evidence="2">Uncharacterized protein</fullName>
    </submittedName>
</protein>
<feature type="region of interest" description="Disordered" evidence="1">
    <location>
        <begin position="176"/>
        <end position="207"/>
    </location>
</feature>
<evidence type="ECO:0000313" key="2">
    <source>
        <dbReference type="EMBL" id="CCM62807.1"/>
    </source>
</evidence>
<comment type="caution">
    <text evidence="2">The sequence shown here is derived from an EMBL/GenBank/DDBJ whole genome shotgun (WGS) entry which is preliminary data.</text>
</comment>
<dbReference type="Proteomes" id="UP000018291">
    <property type="component" value="Unassembled WGS sequence"/>
</dbReference>
<keyword evidence="3" id="KW-1185">Reference proteome</keyword>
<sequence>MQRQPIGRRTSASAWLLITLLLPSLVACGSGISTAGLSGLDPATTTVTLRFRDSSVPPEYHRSYVLTVSEGQVHVVVDSYGDVLHDVIKPLPNDDWAKFVHGLGGQLAQLPQPERSSEGCAGGTGVEFTINDGSSDRVVLDVDNCLTGNEAVSAQLRDIMEPFASRVDLQVLASRGARVPQTTLPSPPTTRLPTPAPTPPPEPEGSD</sequence>
<organism evidence="2 3">
    <name type="scientific">Candidatus Neomicrothrix parvicella RN1</name>
    <dbReference type="NCBI Taxonomy" id="1229780"/>
    <lineage>
        <taxon>Bacteria</taxon>
        <taxon>Bacillati</taxon>
        <taxon>Actinomycetota</taxon>
        <taxon>Acidimicrobiia</taxon>
        <taxon>Acidimicrobiales</taxon>
        <taxon>Microthrixaceae</taxon>
        <taxon>Candidatus Neomicrothrix</taxon>
    </lineage>
</organism>
<name>R4Z2L2_9ACTN</name>
<dbReference type="RefSeq" id="WP_012224513.1">
    <property type="nucleotide sequence ID" value="NZ_HG422565.1"/>
</dbReference>
<dbReference type="AlphaFoldDB" id="R4Z2L2"/>
<accession>R4Z2L2</accession>
<reference evidence="2 3" key="1">
    <citation type="journal article" date="2013" name="ISME J.">
        <title>Metabolic model for the filamentous 'Candidatus Microthrix parvicella' based on genomic and metagenomic analyses.</title>
        <authorList>
            <person name="Jon McIlroy S."/>
            <person name="Kristiansen R."/>
            <person name="Albertsen M."/>
            <person name="Michael Karst S."/>
            <person name="Rossetti S."/>
            <person name="Lund Nielsen J."/>
            <person name="Tandoi V."/>
            <person name="James Seviour R."/>
            <person name="Nielsen P.H."/>
        </authorList>
    </citation>
    <scope>NUCLEOTIDE SEQUENCE [LARGE SCALE GENOMIC DNA]</scope>
    <source>
        <strain evidence="2 3">RN1</strain>
    </source>
</reference>
<proteinExistence type="predicted"/>
<evidence type="ECO:0000256" key="1">
    <source>
        <dbReference type="SAM" id="MobiDB-lite"/>
    </source>
</evidence>
<feature type="compositionally biased region" description="Pro residues" evidence="1">
    <location>
        <begin position="185"/>
        <end position="207"/>
    </location>
</feature>
<dbReference type="eggNOG" id="ENOG5033IUC">
    <property type="taxonomic scope" value="Bacteria"/>
</dbReference>
<gene>
    <name evidence="2" type="ORF">BN381_130365</name>
</gene>
<dbReference type="STRING" id="1229780.BN381_130365"/>